<evidence type="ECO:0000259" key="2">
    <source>
        <dbReference type="Pfam" id="PF13406"/>
    </source>
</evidence>
<dbReference type="Pfam" id="PF13406">
    <property type="entry name" value="SLT_2"/>
    <property type="match status" value="1"/>
</dbReference>
<comment type="caution">
    <text evidence="3">The sequence shown here is derived from an EMBL/GenBank/DDBJ whole genome shotgun (WGS) entry which is preliminary data.</text>
</comment>
<dbReference type="CDD" id="cd13399">
    <property type="entry name" value="Slt35-like"/>
    <property type="match status" value="1"/>
</dbReference>
<dbReference type="Proteomes" id="UP001500383">
    <property type="component" value="Unassembled WGS sequence"/>
</dbReference>
<name>A0ABN2IBW4_9ACTN</name>
<keyword evidence="4" id="KW-1185">Reference proteome</keyword>
<sequence>MTIRPRRGFSAEWHSMTIRPRRGCAVALSLAAAVVASACSYGPTREAPVAIPPGIPPAAGAPVPAVDINAPGRTSYQLRPWAQGINEQMNIPVAALAAYGNAAETMRQTRPECNLAWTTLAGIGHVETRHGRYRGASLNDDGYALPPIIGIQLDGSPGFANIPDTDGGELDGDQEFDRAVGPMQFIPESWRKYGVDANGDGRADPNQIDDAAVAAARLLCENGGDLSVAENWQRAVLAYNASREYVMDVRDSAAAYSVGTTAP</sequence>
<dbReference type="InterPro" id="IPR031304">
    <property type="entry name" value="SLT_2"/>
</dbReference>
<feature type="chain" id="PRO_5046141231" evidence="1">
    <location>
        <begin position="39"/>
        <end position="263"/>
    </location>
</feature>
<organism evidence="3 4">
    <name type="scientific">Dietzia cercidiphylli</name>
    <dbReference type="NCBI Taxonomy" id="498199"/>
    <lineage>
        <taxon>Bacteria</taxon>
        <taxon>Bacillati</taxon>
        <taxon>Actinomycetota</taxon>
        <taxon>Actinomycetes</taxon>
        <taxon>Mycobacteriales</taxon>
        <taxon>Dietziaceae</taxon>
        <taxon>Dietzia</taxon>
    </lineage>
</organism>
<evidence type="ECO:0000313" key="3">
    <source>
        <dbReference type="EMBL" id="GAA1702051.1"/>
    </source>
</evidence>
<dbReference type="SUPFAM" id="SSF53955">
    <property type="entry name" value="Lysozyme-like"/>
    <property type="match status" value="1"/>
</dbReference>
<evidence type="ECO:0000313" key="4">
    <source>
        <dbReference type="Proteomes" id="UP001500383"/>
    </source>
</evidence>
<dbReference type="PANTHER" id="PTHR30163">
    <property type="entry name" value="MEMBRANE-BOUND LYTIC MUREIN TRANSGLYCOSYLASE B"/>
    <property type="match status" value="1"/>
</dbReference>
<accession>A0ABN2IBW4</accession>
<dbReference type="InterPro" id="IPR043426">
    <property type="entry name" value="MltB-like"/>
</dbReference>
<proteinExistence type="predicted"/>
<protein>
    <submittedName>
        <fullName evidence="3">Lytic transglycosylase domain-containing protein</fullName>
    </submittedName>
</protein>
<feature type="signal peptide" evidence="1">
    <location>
        <begin position="1"/>
        <end position="38"/>
    </location>
</feature>
<dbReference type="PANTHER" id="PTHR30163:SF8">
    <property type="entry name" value="LYTIC MUREIN TRANSGLYCOSYLASE"/>
    <property type="match status" value="1"/>
</dbReference>
<dbReference type="InterPro" id="IPR023346">
    <property type="entry name" value="Lysozyme-like_dom_sf"/>
</dbReference>
<feature type="domain" description="Transglycosylase SLT" evidence="2">
    <location>
        <begin position="179"/>
        <end position="223"/>
    </location>
</feature>
<dbReference type="EMBL" id="BAAAQG010000003">
    <property type="protein sequence ID" value="GAA1702051.1"/>
    <property type="molecule type" value="Genomic_DNA"/>
</dbReference>
<gene>
    <name evidence="3" type="ORF">GCM10009831_08980</name>
</gene>
<dbReference type="Gene3D" id="1.10.530.10">
    <property type="match status" value="1"/>
</dbReference>
<evidence type="ECO:0000256" key="1">
    <source>
        <dbReference type="SAM" id="SignalP"/>
    </source>
</evidence>
<reference evidence="3 4" key="1">
    <citation type="journal article" date="2019" name="Int. J. Syst. Evol. Microbiol.">
        <title>The Global Catalogue of Microorganisms (GCM) 10K type strain sequencing project: providing services to taxonomists for standard genome sequencing and annotation.</title>
        <authorList>
            <consortium name="The Broad Institute Genomics Platform"/>
            <consortium name="The Broad Institute Genome Sequencing Center for Infectious Disease"/>
            <person name="Wu L."/>
            <person name="Ma J."/>
        </authorList>
    </citation>
    <scope>NUCLEOTIDE SEQUENCE [LARGE SCALE GENOMIC DNA]</scope>
    <source>
        <strain evidence="3 4">JCM 16002</strain>
    </source>
</reference>
<keyword evidence="1" id="KW-0732">Signal</keyword>